<evidence type="ECO:0000256" key="1">
    <source>
        <dbReference type="SAM" id="MobiDB-lite"/>
    </source>
</evidence>
<dbReference type="Pfam" id="PF13699">
    <property type="entry name" value="eCIS_core"/>
    <property type="match status" value="1"/>
</dbReference>
<feature type="compositionally biased region" description="Basic and acidic residues" evidence="1">
    <location>
        <begin position="504"/>
        <end position="543"/>
    </location>
</feature>
<protein>
    <submittedName>
        <fullName evidence="3">DUF4157 domain-containing protein</fullName>
    </submittedName>
</protein>
<dbReference type="EMBL" id="CP089983">
    <property type="protein sequence ID" value="WXB03778.1"/>
    <property type="molecule type" value="Genomic_DNA"/>
</dbReference>
<dbReference type="RefSeq" id="WP_394833413.1">
    <property type="nucleotide sequence ID" value="NZ_CP089929.1"/>
</dbReference>
<feature type="region of interest" description="Disordered" evidence="1">
    <location>
        <begin position="1"/>
        <end position="23"/>
    </location>
</feature>
<feature type="compositionally biased region" description="Polar residues" evidence="1">
    <location>
        <begin position="1"/>
        <end position="14"/>
    </location>
</feature>
<dbReference type="CDD" id="cd20745">
    <property type="entry name" value="FIX_RhsA_AHH_HNH-like"/>
    <property type="match status" value="1"/>
</dbReference>
<dbReference type="InterPro" id="IPR025295">
    <property type="entry name" value="eCIS_core_dom"/>
</dbReference>
<sequence length="615" mass="64801">MSSGRMLMQRSTPAVASRVAREPNAAHLRRATLDSESAVPGGEPYAGRGFAHDFSAVPAHGTPFTFRKQESNVPSDVQPVQRACAACSGGASPCPTCDEESTQQLSVQRTALRASALPTDDRGPKAGPTRIHAAAARGTSGPSGSLPFLEQIQRSFGRHDVSQVRAHRDSAAAAGAAAMGAEAFATGNHVAFAGNPSLRTAAHEAAHVIQQRGGVQLHGGVGQEDDAYERHADAVAELVVQGKSSEALLDAYAGDSPAGPSRPVVMRKELFSSTVNICRRLLKSRDFKVSQGGLAVSIEAFWHGPEDGASSCASHRSHPYNVTLSQSGLLRDPDYGTCEFDPQRSSTRIWKNLPPSADYYLTIWTNNTNPNCCLDGDIRVSEDANLTGESCTVIPDSALEILHGALDIAGLIPALGAIPDGINAGIYLIEGDWTNAGLSAAAMVPIFGEGVTLTKRGIRVTRAAISKAGKETIEQGLKNAVKEGEKLAEKGAKEAEKAALEAEKVAKKEGAEKAAKEGTGKGAKEAEKEADEAAKKDKKEKNKGGKWTCYGHSAVLQIPSALPEFPCPFDGQYVDGPPMSAPSEDAACLAAKHAFNAMMPRGCRPKHLACRCTKR</sequence>
<organism evidence="3 4">
    <name type="scientific">Pendulispora rubella</name>
    <dbReference type="NCBI Taxonomy" id="2741070"/>
    <lineage>
        <taxon>Bacteria</taxon>
        <taxon>Pseudomonadati</taxon>
        <taxon>Myxococcota</taxon>
        <taxon>Myxococcia</taxon>
        <taxon>Myxococcales</taxon>
        <taxon>Sorangiineae</taxon>
        <taxon>Pendulisporaceae</taxon>
        <taxon>Pendulispora</taxon>
    </lineage>
</organism>
<dbReference type="Proteomes" id="UP001374803">
    <property type="component" value="Chromosome"/>
</dbReference>
<proteinExistence type="predicted"/>
<feature type="domain" description="eCIS core" evidence="2">
    <location>
        <begin position="150"/>
        <end position="214"/>
    </location>
</feature>
<gene>
    <name evidence="3" type="ORF">LVJ94_43595</name>
</gene>
<keyword evidence="4" id="KW-1185">Reference proteome</keyword>
<evidence type="ECO:0000259" key="2">
    <source>
        <dbReference type="Pfam" id="PF13699"/>
    </source>
</evidence>
<accession>A0ABZ2L1C8</accession>
<evidence type="ECO:0000313" key="3">
    <source>
        <dbReference type="EMBL" id="WXB03778.1"/>
    </source>
</evidence>
<name>A0ABZ2L1C8_9BACT</name>
<feature type="region of interest" description="Disordered" evidence="1">
    <location>
        <begin position="504"/>
        <end position="544"/>
    </location>
</feature>
<reference evidence="3" key="1">
    <citation type="submission" date="2021-12" db="EMBL/GenBank/DDBJ databases">
        <title>Discovery of the Pendulisporaceae a myxobacterial family with distinct sporulation behavior and unique specialized metabolism.</title>
        <authorList>
            <person name="Garcia R."/>
            <person name="Popoff A."/>
            <person name="Bader C.D."/>
            <person name="Loehr J."/>
            <person name="Walesch S."/>
            <person name="Walt C."/>
            <person name="Boldt J."/>
            <person name="Bunk B."/>
            <person name="Haeckl F.J.F.P.J."/>
            <person name="Gunesch A.P."/>
            <person name="Birkelbach J."/>
            <person name="Nuebel U."/>
            <person name="Pietschmann T."/>
            <person name="Bach T."/>
            <person name="Mueller R."/>
        </authorList>
    </citation>
    <scope>NUCLEOTIDE SEQUENCE</scope>
    <source>
        <strain evidence="3">MSr11367</strain>
    </source>
</reference>
<evidence type="ECO:0000313" key="4">
    <source>
        <dbReference type="Proteomes" id="UP001374803"/>
    </source>
</evidence>